<feature type="coiled-coil region" evidence="4">
    <location>
        <begin position="319"/>
        <end position="346"/>
    </location>
</feature>
<sequence length="348" mass="38096">MASVWKGSLSFGLVSLPVGLYAATERHSYSMHQFQRGTSDRVRYKRVNERTGDEVPLGDIVKGAETDEGDYVVLERSDLESIAPGRSRTLEIAAFVPSGAIEPLTYDRSYYLGPDSKAAAKPYALLCAALARTGRLGVASLVMRDRQHLAVIGPQNGVLTLGTLYFADEIRDPEEVLPSVPDVEIDDRELTLATQLIEAMAEEWRPERYSDLYHERLTELVEAKSQGRRLKYAGTAPPEETNVVELTSALRESIRSRRTTAGEGAEASRGARRRAAAAKGGKGRRAAEPAAGGRTREHPPPAEMTKRDLARLAGELGIAGRSRMDRAELEQAVAKAERRARRGKRAAS</sequence>
<evidence type="ECO:0000256" key="4">
    <source>
        <dbReference type="SAM" id="Coils"/>
    </source>
</evidence>
<keyword evidence="4" id="KW-0175">Coiled coil</keyword>
<feature type="compositionally biased region" description="Basic and acidic residues" evidence="5">
    <location>
        <begin position="294"/>
        <end position="308"/>
    </location>
</feature>
<proteinExistence type="inferred from homology"/>
<dbReference type="NCBIfam" id="TIGR02772">
    <property type="entry name" value="Ku_bact"/>
    <property type="match status" value="1"/>
</dbReference>
<keyword evidence="3" id="KW-0234">DNA repair</keyword>
<dbReference type="HAMAP" id="MF_01875">
    <property type="entry name" value="Prokaryotic_Ku"/>
    <property type="match status" value="1"/>
</dbReference>
<feature type="compositionally biased region" description="Basic residues" evidence="5">
    <location>
        <begin position="270"/>
        <end position="284"/>
    </location>
</feature>
<comment type="similarity">
    <text evidence="3">Belongs to the prokaryotic Ku family.</text>
</comment>
<feature type="domain" description="Ku" evidence="6">
    <location>
        <begin position="52"/>
        <end position="182"/>
    </location>
</feature>
<dbReference type="EMBL" id="QEIN01000169">
    <property type="protein sequence ID" value="RCV54347.1"/>
    <property type="molecule type" value="Genomic_DNA"/>
</dbReference>
<comment type="function">
    <text evidence="3">With LigD forms a non-homologous end joining (NHEJ) DNA repair enzyme, which repairs dsDNA breaks with reduced fidelity. Binds linear dsDNA with 5'- and 3'- overhangs but not closed circular dsDNA nor ssDNA. Recruits and stimulates the ligase activity of LigD.</text>
</comment>
<feature type="region of interest" description="Disordered" evidence="5">
    <location>
        <begin position="254"/>
        <end position="308"/>
    </location>
</feature>
<dbReference type="InterPro" id="IPR016194">
    <property type="entry name" value="SPOC-like_C_dom_sf"/>
</dbReference>
<dbReference type="SMART" id="SM00559">
    <property type="entry name" value="Ku78"/>
    <property type="match status" value="1"/>
</dbReference>
<evidence type="ECO:0000256" key="1">
    <source>
        <dbReference type="ARBA" id="ARBA00023125"/>
    </source>
</evidence>
<dbReference type="InterPro" id="IPR009187">
    <property type="entry name" value="Prok_Ku"/>
</dbReference>
<comment type="caution">
    <text evidence="7">The sequence shown here is derived from an EMBL/GenBank/DDBJ whole genome shotgun (WGS) entry which is preliminary data.</text>
</comment>
<dbReference type="GO" id="GO:0006310">
    <property type="term" value="P:DNA recombination"/>
    <property type="evidence" value="ECO:0007669"/>
    <property type="project" value="UniProtKB-KW"/>
</dbReference>
<dbReference type="PIRSF" id="PIRSF006493">
    <property type="entry name" value="Prok_Ku"/>
    <property type="match status" value="1"/>
</dbReference>
<gene>
    <name evidence="3" type="primary">ku</name>
    <name evidence="7" type="ORF">DEF24_19415</name>
</gene>
<dbReference type="GO" id="GO:0006303">
    <property type="term" value="P:double-strand break repair via nonhomologous end joining"/>
    <property type="evidence" value="ECO:0007669"/>
    <property type="project" value="UniProtKB-UniRule"/>
</dbReference>
<dbReference type="Gene3D" id="2.40.290.10">
    <property type="match status" value="1"/>
</dbReference>
<dbReference type="PANTHER" id="PTHR41251">
    <property type="entry name" value="NON-HOMOLOGOUS END JOINING PROTEIN KU"/>
    <property type="match status" value="1"/>
</dbReference>
<protein>
    <recommendedName>
        <fullName evidence="3">Non-homologous end joining protein Ku</fullName>
    </recommendedName>
</protein>
<evidence type="ECO:0000313" key="8">
    <source>
        <dbReference type="Proteomes" id="UP000253318"/>
    </source>
</evidence>
<evidence type="ECO:0000256" key="3">
    <source>
        <dbReference type="HAMAP-Rule" id="MF_01875"/>
    </source>
</evidence>
<comment type="subunit">
    <text evidence="3">Homodimer. Interacts with LigD.</text>
</comment>
<dbReference type="PANTHER" id="PTHR41251:SF1">
    <property type="entry name" value="NON-HOMOLOGOUS END JOINING PROTEIN KU"/>
    <property type="match status" value="1"/>
</dbReference>
<evidence type="ECO:0000256" key="2">
    <source>
        <dbReference type="ARBA" id="ARBA00023172"/>
    </source>
</evidence>
<evidence type="ECO:0000259" key="6">
    <source>
        <dbReference type="SMART" id="SM00559"/>
    </source>
</evidence>
<keyword evidence="3" id="KW-0227">DNA damage</keyword>
<dbReference type="CDD" id="cd00789">
    <property type="entry name" value="KU_like"/>
    <property type="match status" value="1"/>
</dbReference>
<evidence type="ECO:0000256" key="5">
    <source>
        <dbReference type="SAM" id="MobiDB-lite"/>
    </source>
</evidence>
<dbReference type="GO" id="GO:0003690">
    <property type="term" value="F:double-stranded DNA binding"/>
    <property type="evidence" value="ECO:0007669"/>
    <property type="project" value="UniProtKB-UniRule"/>
</dbReference>
<evidence type="ECO:0000313" key="7">
    <source>
        <dbReference type="EMBL" id="RCV54347.1"/>
    </source>
</evidence>
<dbReference type="OrthoDB" id="9795084at2"/>
<dbReference type="AlphaFoldDB" id="A0A368T1F7"/>
<dbReference type="Pfam" id="PF02735">
    <property type="entry name" value="Ku"/>
    <property type="match status" value="1"/>
</dbReference>
<dbReference type="RefSeq" id="WP_114400334.1">
    <property type="nucleotide sequence ID" value="NZ_QEIM01000209.1"/>
</dbReference>
<dbReference type="SUPFAM" id="SSF100939">
    <property type="entry name" value="SPOC domain-like"/>
    <property type="match status" value="1"/>
</dbReference>
<accession>A0A368T1F7</accession>
<keyword evidence="8" id="KW-1185">Reference proteome</keyword>
<organism evidence="7 8">
    <name type="scientific">Marinitenerispora sediminis</name>
    <dbReference type="NCBI Taxonomy" id="1931232"/>
    <lineage>
        <taxon>Bacteria</taxon>
        <taxon>Bacillati</taxon>
        <taxon>Actinomycetota</taxon>
        <taxon>Actinomycetes</taxon>
        <taxon>Streptosporangiales</taxon>
        <taxon>Nocardiopsidaceae</taxon>
        <taxon>Marinitenerispora</taxon>
    </lineage>
</organism>
<dbReference type="InterPro" id="IPR006164">
    <property type="entry name" value="DNA_bd_Ku70/Ku80"/>
</dbReference>
<name>A0A368T1F7_9ACTN</name>
<keyword evidence="2 3" id="KW-0233">DNA recombination</keyword>
<reference evidence="7 8" key="1">
    <citation type="submission" date="2018-04" db="EMBL/GenBank/DDBJ databases">
        <title>Novel actinobacteria from marine sediment.</title>
        <authorList>
            <person name="Ng Z.Y."/>
            <person name="Tan G.Y.A."/>
        </authorList>
    </citation>
    <scope>NUCLEOTIDE SEQUENCE [LARGE SCALE GENOMIC DNA]</scope>
    <source>
        <strain evidence="7 8">TPS81</strain>
    </source>
</reference>
<keyword evidence="1 3" id="KW-0238">DNA-binding</keyword>
<dbReference type="Proteomes" id="UP000253318">
    <property type="component" value="Unassembled WGS sequence"/>
</dbReference>